<dbReference type="InterPro" id="IPR016181">
    <property type="entry name" value="Acyl_CoA_acyltransferase"/>
</dbReference>
<organism evidence="4 5">
    <name type="scientific">Bacillus suaedaesalsae</name>
    <dbReference type="NCBI Taxonomy" id="2810349"/>
    <lineage>
        <taxon>Bacteria</taxon>
        <taxon>Bacillati</taxon>
        <taxon>Bacillota</taxon>
        <taxon>Bacilli</taxon>
        <taxon>Bacillales</taxon>
        <taxon>Bacillaceae</taxon>
        <taxon>Bacillus</taxon>
    </lineage>
</organism>
<proteinExistence type="predicted"/>
<reference evidence="4 5" key="1">
    <citation type="submission" date="2021-02" db="EMBL/GenBank/DDBJ databases">
        <title>Bacillus sp. RD4P76, an endophyte from a halophyte.</title>
        <authorList>
            <person name="Sun J.-Q."/>
        </authorList>
    </citation>
    <scope>NUCLEOTIDE SEQUENCE [LARGE SCALE GENOMIC DNA]</scope>
    <source>
        <strain evidence="4 5">RD4P76</strain>
    </source>
</reference>
<comment type="caution">
    <text evidence="4">The sequence shown here is derived from an EMBL/GenBank/DDBJ whole genome shotgun (WGS) entry which is preliminary data.</text>
</comment>
<dbReference type="InterPro" id="IPR000182">
    <property type="entry name" value="GNAT_dom"/>
</dbReference>
<dbReference type="RefSeq" id="WP_204202351.1">
    <property type="nucleotide sequence ID" value="NZ_JAFELM010000017.1"/>
</dbReference>
<gene>
    <name evidence="4" type="ORF">JR050_04615</name>
</gene>
<accession>A0ABS2DET1</accession>
<name>A0ABS2DET1_9BACI</name>
<feature type="domain" description="N-acetyltransferase" evidence="3">
    <location>
        <begin position="175"/>
        <end position="305"/>
    </location>
</feature>
<evidence type="ECO:0000256" key="2">
    <source>
        <dbReference type="ARBA" id="ARBA00023315"/>
    </source>
</evidence>
<dbReference type="Proteomes" id="UP001518925">
    <property type="component" value="Unassembled WGS sequence"/>
</dbReference>
<dbReference type="Pfam" id="PF00583">
    <property type="entry name" value="Acetyltransf_1"/>
    <property type="match status" value="1"/>
</dbReference>
<sequence>MSTYIVKALTQEERPTLGKFYETVALDKKVVFWWIGSEENWENVICAFENGEMIAKGQVQVVNTIPDGHPPSSKHKIYLNLKTLPDRETDVELLNSVYDKLYERALVLKQELSPNYETDFCVGNFGTEVNNNCYFLEEKGFKPQNTLYTMERDLTQPIVNIEFPESELRWNYWSMETAQEEKQYLDAECIIWPDIALGYNRLREYKNHNYWTAITVWGNDDIIASVMAWEKEGIGVIEDVFVMKQWRKHGIARFLLTTALTYLNEKGLSEAELMVDTANEKALNLYKSVGFEVVEVEKRFYTELV</sequence>
<evidence type="ECO:0000313" key="4">
    <source>
        <dbReference type="EMBL" id="MBM6616962.1"/>
    </source>
</evidence>
<evidence type="ECO:0000259" key="3">
    <source>
        <dbReference type="PROSITE" id="PS51186"/>
    </source>
</evidence>
<keyword evidence="5" id="KW-1185">Reference proteome</keyword>
<dbReference type="EMBL" id="JAFELM010000017">
    <property type="protein sequence ID" value="MBM6616962.1"/>
    <property type="molecule type" value="Genomic_DNA"/>
</dbReference>
<dbReference type="PROSITE" id="PS51186">
    <property type="entry name" value="GNAT"/>
    <property type="match status" value="1"/>
</dbReference>
<dbReference type="PANTHER" id="PTHR43420">
    <property type="entry name" value="ACETYLTRANSFERASE"/>
    <property type="match status" value="1"/>
</dbReference>
<protein>
    <submittedName>
        <fullName evidence="4">GNAT family N-acetyltransferase</fullName>
    </submittedName>
</protein>
<evidence type="ECO:0000256" key="1">
    <source>
        <dbReference type="ARBA" id="ARBA00022679"/>
    </source>
</evidence>
<keyword evidence="1" id="KW-0808">Transferase</keyword>
<dbReference type="SUPFAM" id="SSF55729">
    <property type="entry name" value="Acyl-CoA N-acyltransferases (Nat)"/>
    <property type="match status" value="1"/>
</dbReference>
<dbReference type="CDD" id="cd04301">
    <property type="entry name" value="NAT_SF"/>
    <property type="match status" value="1"/>
</dbReference>
<evidence type="ECO:0000313" key="5">
    <source>
        <dbReference type="Proteomes" id="UP001518925"/>
    </source>
</evidence>
<dbReference type="Gene3D" id="3.40.630.30">
    <property type="match status" value="1"/>
</dbReference>
<dbReference type="InterPro" id="IPR050680">
    <property type="entry name" value="YpeA/RimI_acetyltransf"/>
</dbReference>
<keyword evidence="2" id="KW-0012">Acyltransferase</keyword>